<accession>A0A5C5RNK9</accession>
<protein>
    <submittedName>
        <fullName evidence="7">PLP-dependent aminotransferase family protein</fullName>
    </submittedName>
</protein>
<dbReference type="AlphaFoldDB" id="A0A5C5RNK9"/>
<dbReference type="InterPro" id="IPR036388">
    <property type="entry name" value="WH-like_DNA-bd_sf"/>
</dbReference>
<evidence type="ECO:0000256" key="5">
    <source>
        <dbReference type="ARBA" id="ARBA00023163"/>
    </source>
</evidence>
<evidence type="ECO:0000259" key="6">
    <source>
        <dbReference type="PROSITE" id="PS50949"/>
    </source>
</evidence>
<evidence type="ECO:0000313" key="7">
    <source>
        <dbReference type="EMBL" id="TWS24063.1"/>
    </source>
</evidence>
<dbReference type="Gene3D" id="3.40.640.10">
    <property type="entry name" value="Type I PLP-dependent aspartate aminotransferase-like (Major domain)"/>
    <property type="match status" value="1"/>
</dbReference>
<keyword evidence="7" id="KW-0808">Transferase</keyword>
<dbReference type="Gene3D" id="1.10.10.10">
    <property type="entry name" value="Winged helix-like DNA-binding domain superfamily/Winged helix DNA-binding domain"/>
    <property type="match status" value="1"/>
</dbReference>
<dbReference type="InterPro" id="IPR036390">
    <property type="entry name" value="WH_DNA-bd_sf"/>
</dbReference>
<dbReference type="CDD" id="cd07377">
    <property type="entry name" value="WHTH_GntR"/>
    <property type="match status" value="1"/>
</dbReference>
<dbReference type="SUPFAM" id="SSF53383">
    <property type="entry name" value="PLP-dependent transferases"/>
    <property type="match status" value="1"/>
</dbReference>
<organism evidence="7 8">
    <name type="scientific">Tsukamurella sputi</name>
    <dbReference type="NCBI Taxonomy" id="2591848"/>
    <lineage>
        <taxon>Bacteria</taxon>
        <taxon>Bacillati</taxon>
        <taxon>Actinomycetota</taxon>
        <taxon>Actinomycetes</taxon>
        <taxon>Mycobacteriales</taxon>
        <taxon>Tsukamurellaceae</taxon>
        <taxon>Tsukamurella</taxon>
    </lineage>
</organism>
<comment type="caution">
    <text evidence="7">The sequence shown here is derived from an EMBL/GenBank/DDBJ whole genome shotgun (WGS) entry which is preliminary data.</text>
</comment>
<dbReference type="InterPro" id="IPR015424">
    <property type="entry name" value="PyrdxlP-dep_Trfase"/>
</dbReference>
<keyword evidence="3" id="KW-0805">Transcription regulation</keyword>
<keyword evidence="5" id="KW-0804">Transcription</keyword>
<dbReference type="GO" id="GO:0003700">
    <property type="term" value="F:DNA-binding transcription factor activity"/>
    <property type="evidence" value="ECO:0007669"/>
    <property type="project" value="InterPro"/>
</dbReference>
<dbReference type="InterPro" id="IPR051446">
    <property type="entry name" value="HTH_trans_reg/aminotransferase"/>
</dbReference>
<gene>
    <name evidence="7" type="ORF">FK268_10545</name>
</gene>
<dbReference type="SUPFAM" id="SSF46785">
    <property type="entry name" value="Winged helix' DNA-binding domain"/>
    <property type="match status" value="1"/>
</dbReference>
<dbReference type="OrthoDB" id="9802328at2"/>
<dbReference type="InterPro" id="IPR015422">
    <property type="entry name" value="PyrdxlP-dep_Trfase_small"/>
</dbReference>
<dbReference type="Pfam" id="PF00155">
    <property type="entry name" value="Aminotran_1_2"/>
    <property type="match status" value="1"/>
</dbReference>
<dbReference type="InterPro" id="IPR015421">
    <property type="entry name" value="PyrdxlP-dep_Trfase_major"/>
</dbReference>
<keyword evidence="8" id="KW-1185">Reference proteome</keyword>
<dbReference type="PROSITE" id="PS50949">
    <property type="entry name" value="HTH_GNTR"/>
    <property type="match status" value="1"/>
</dbReference>
<dbReference type="CDD" id="cd00609">
    <property type="entry name" value="AAT_like"/>
    <property type="match status" value="1"/>
</dbReference>
<dbReference type="Pfam" id="PF00392">
    <property type="entry name" value="GntR"/>
    <property type="match status" value="1"/>
</dbReference>
<dbReference type="InterPro" id="IPR004839">
    <property type="entry name" value="Aminotransferase_I/II_large"/>
</dbReference>
<dbReference type="InterPro" id="IPR000524">
    <property type="entry name" value="Tscrpt_reg_HTH_GntR"/>
</dbReference>
<comment type="similarity">
    <text evidence="1">In the C-terminal section; belongs to the class-I pyridoxal-phosphate-dependent aminotransferase family.</text>
</comment>
<dbReference type="EMBL" id="VIGV01000003">
    <property type="protein sequence ID" value="TWS24063.1"/>
    <property type="molecule type" value="Genomic_DNA"/>
</dbReference>
<dbReference type="PANTHER" id="PTHR46577">
    <property type="entry name" value="HTH-TYPE TRANSCRIPTIONAL REGULATORY PROTEIN GABR"/>
    <property type="match status" value="1"/>
</dbReference>
<name>A0A5C5RNK9_9ACTN</name>
<dbReference type="Proteomes" id="UP000319792">
    <property type="component" value="Unassembled WGS sequence"/>
</dbReference>
<dbReference type="GO" id="GO:0003677">
    <property type="term" value="F:DNA binding"/>
    <property type="evidence" value="ECO:0007669"/>
    <property type="project" value="UniProtKB-KW"/>
</dbReference>
<evidence type="ECO:0000256" key="3">
    <source>
        <dbReference type="ARBA" id="ARBA00023015"/>
    </source>
</evidence>
<reference evidence="7 8" key="1">
    <citation type="submission" date="2019-08" db="EMBL/GenBank/DDBJ databases">
        <title>Tsukamurella conjunctivitidis sp. nov., Tsukamurella assacharolytica sp. nov. and Tsukamurella sputae sp. nov. isolated from patients with conjunctivitis, bacteraemia (lymphoma) and respiratory infection (sputum) in Hong Kong.</title>
        <authorList>
            <person name="Fok K.M.N."/>
            <person name="Fong J.Y.H."/>
        </authorList>
    </citation>
    <scope>NUCLEOTIDE SEQUENCE [LARGE SCALE GENOMIC DNA]</scope>
    <source>
        <strain evidence="7 8">HKU70</strain>
    </source>
</reference>
<dbReference type="SMART" id="SM00345">
    <property type="entry name" value="HTH_GNTR"/>
    <property type="match status" value="1"/>
</dbReference>
<feature type="domain" description="HTH gntR-type" evidence="6">
    <location>
        <begin position="4"/>
        <end position="70"/>
    </location>
</feature>
<evidence type="ECO:0000256" key="2">
    <source>
        <dbReference type="ARBA" id="ARBA00022898"/>
    </source>
</evidence>
<dbReference type="GO" id="GO:0030170">
    <property type="term" value="F:pyridoxal phosphate binding"/>
    <property type="evidence" value="ECO:0007669"/>
    <property type="project" value="InterPro"/>
</dbReference>
<dbReference type="RefSeq" id="WP_146433809.1">
    <property type="nucleotide sequence ID" value="NZ_VIGV01000003.1"/>
</dbReference>
<sequence length="475" mass="49854">MSNDSSGARLTTALRAWIAAAPPGAKLPSTRALVAEHRVSPVTVQQALRSLTALGEIETRPGIGTFVRVERAARPVDLGWQTAALGAVGRRNPASPTSLQPSDGDAIGLHSGYPARELLPERLVRPALARAARSEALLGRPPVAGIPELRSWFAAELAALTSAGVGPVGTRDVVVTPGSQGALLTTFRALVGAGRPLVMESPTYWGAILAAEQAGVDVVPVPSGPSGPDPDVVRRVLAETGARAFYAQPAFASPTGAVWDTERAEAVLDAVRTAGAFLIEDDYARDFGIDAAPVPLAARDDAGHVVYIRSLSKSVAPAVRVAAVIARGPARDRILADTQADAMYVSGVLQAVALEVVTTPAWSTHLRRLGRDLGERRDLLLHSLHDHAPAVAVDAVPRGGLALWARLPAEIDLGAVVDRCRRDGLVVGPGDEWFPAEPTGNHLRLAYAGPQPERFPEAAAILQEAITRTGWRPTA</sequence>
<proteinExistence type="inferred from homology"/>
<dbReference type="GO" id="GO:0008483">
    <property type="term" value="F:transaminase activity"/>
    <property type="evidence" value="ECO:0007669"/>
    <property type="project" value="UniProtKB-KW"/>
</dbReference>
<evidence type="ECO:0000313" key="8">
    <source>
        <dbReference type="Proteomes" id="UP000319792"/>
    </source>
</evidence>
<evidence type="ECO:0000256" key="1">
    <source>
        <dbReference type="ARBA" id="ARBA00005384"/>
    </source>
</evidence>
<evidence type="ECO:0000256" key="4">
    <source>
        <dbReference type="ARBA" id="ARBA00023125"/>
    </source>
</evidence>
<dbReference type="Gene3D" id="3.90.1150.10">
    <property type="entry name" value="Aspartate Aminotransferase, domain 1"/>
    <property type="match status" value="1"/>
</dbReference>
<keyword evidence="2" id="KW-0663">Pyridoxal phosphate</keyword>
<keyword evidence="4" id="KW-0238">DNA-binding</keyword>
<dbReference type="PANTHER" id="PTHR46577:SF1">
    <property type="entry name" value="HTH-TYPE TRANSCRIPTIONAL REGULATORY PROTEIN GABR"/>
    <property type="match status" value="1"/>
</dbReference>
<keyword evidence="7" id="KW-0032">Aminotransferase</keyword>